<dbReference type="EMBL" id="VSSQ01025157">
    <property type="protein sequence ID" value="MPM73109.1"/>
    <property type="molecule type" value="Genomic_DNA"/>
</dbReference>
<comment type="caution">
    <text evidence="1">The sequence shown here is derived from an EMBL/GenBank/DDBJ whole genome shotgun (WGS) entry which is preliminary data.</text>
</comment>
<sequence>MDIVKEREKLVRMVEEYIRQKRPLTDEVILAQKRRVERCIYGTEA</sequence>
<protein>
    <submittedName>
        <fullName evidence="1">Uncharacterized protein</fullName>
    </submittedName>
</protein>
<evidence type="ECO:0000313" key="1">
    <source>
        <dbReference type="EMBL" id="MPM73109.1"/>
    </source>
</evidence>
<accession>A0A645C637</accession>
<organism evidence="1">
    <name type="scientific">bioreactor metagenome</name>
    <dbReference type="NCBI Taxonomy" id="1076179"/>
    <lineage>
        <taxon>unclassified sequences</taxon>
        <taxon>metagenomes</taxon>
        <taxon>ecological metagenomes</taxon>
    </lineage>
</organism>
<dbReference type="AlphaFoldDB" id="A0A645C637"/>
<gene>
    <name evidence="1" type="ORF">SDC9_120085</name>
</gene>
<proteinExistence type="predicted"/>
<reference evidence="1" key="1">
    <citation type="submission" date="2019-08" db="EMBL/GenBank/DDBJ databases">
        <authorList>
            <person name="Kucharzyk K."/>
            <person name="Murdoch R.W."/>
            <person name="Higgins S."/>
            <person name="Loffler F."/>
        </authorList>
    </citation>
    <scope>NUCLEOTIDE SEQUENCE</scope>
</reference>
<name>A0A645C637_9ZZZZ</name>